<dbReference type="PANTHER" id="PTHR33332">
    <property type="entry name" value="REVERSE TRANSCRIPTASE DOMAIN-CONTAINING PROTEIN"/>
    <property type="match status" value="1"/>
</dbReference>
<dbReference type="GO" id="GO:0003964">
    <property type="term" value="F:RNA-directed DNA polymerase activity"/>
    <property type="evidence" value="ECO:0007669"/>
    <property type="project" value="UniProtKB-KW"/>
</dbReference>
<dbReference type="Pfam" id="PF00078">
    <property type="entry name" value="RVT_1"/>
    <property type="match status" value="1"/>
</dbReference>
<evidence type="ECO:0000259" key="1">
    <source>
        <dbReference type="Pfam" id="PF00078"/>
    </source>
</evidence>
<keyword evidence="2" id="KW-0548">Nucleotidyltransferase</keyword>
<dbReference type="SUPFAM" id="SSF56672">
    <property type="entry name" value="DNA/RNA polymerases"/>
    <property type="match status" value="1"/>
</dbReference>
<keyword evidence="2" id="KW-0695">RNA-directed DNA polymerase</keyword>
<organism evidence="2">
    <name type="scientific">Coenonympha glycerion</name>
    <dbReference type="NCBI Taxonomy" id="242261"/>
    <lineage>
        <taxon>Eukaryota</taxon>
        <taxon>Metazoa</taxon>
        <taxon>Ecdysozoa</taxon>
        <taxon>Arthropoda</taxon>
        <taxon>Hexapoda</taxon>
        <taxon>Insecta</taxon>
        <taxon>Pterygota</taxon>
        <taxon>Neoptera</taxon>
        <taxon>Endopterygota</taxon>
        <taxon>Lepidoptera</taxon>
        <taxon>Glossata</taxon>
        <taxon>Ditrysia</taxon>
        <taxon>Papilionoidea</taxon>
        <taxon>Nymphalidae</taxon>
        <taxon>Satyrinae</taxon>
        <taxon>Satyrini</taxon>
        <taxon>Coenonymphina</taxon>
        <taxon>Coenonympha</taxon>
    </lineage>
</organism>
<dbReference type="AlphaFoldDB" id="F2WZN8"/>
<accession>F2WZN8</accession>
<dbReference type="InterPro" id="IPR043502">
    <property type="entry name" value="DNA/RNA_pol_sf"/>
</dbReference>
<keyword evidence="2" id="KW-0808">Transferase</keyword>
<feature type="non-terminal residue" evidence="2">
    <location>
        <position position="178"/>
    </location>
</feature>
<proteinExistence type="predicted"/>
<feature type="domain" description="Reverse transcriptase" evidence="1">
    <location>
        <begin position="48"/>
        <end position="163"/>
    </location>
</feature>
<dbReference type="EMBL" id="HQ284355">
    <property type="protein sequence ID" value="ADZ95863.1"/>
    <property type="molecule type" value="Genomic_DNA"/>
</dbReference>
<feature type="non-terminal residue" evidence="2">
    <location>
        <position position="1"/>
    </location>
</feature>
<sequence length="178" mass="20258">LHPLFLKKCYRQLAIPLTLLFQSSLISGVMPTTWKRSIVVPIHKSGDKHNIRNYRGISKLSVIPKLFEKIIYDTLFPVVRQVLTPLQHGFINKRSTETNLCELLDITLDAMDKGFQVDAVYTDYSKAFDKISHEILVKKLGAIGIHGDLLRWLTSYLRERTQAVAVKGYTTAFVPITS</sequence>
<reference evidence="2" key="2">
    <citation type="journal article" date="2012" name="Mol. Biol. Evol.">
        <title>Vertical Evolution and Horizontal Transfer of CR1 Non-LTR Retrotransposons and Tc1/mariner DNA Transposons in Lepidoptera Species.</title>
        <authorList>
            <person name="Sormacheva I."/>
            <person name="Smyshlyaev G."/>
            <person name="Mayorov V."/>
            <person name="Blinov A."/>
            <person name="Novikov A."/>
            <person name="Novikova O."/>
        </authorList>
    </citation>
    <scope>NUCLEOTIDE SEQUENCE</scope>
    <source>
        <strain evidence="2">CoeGly.1</strain>
    </source>
</reference>
<reference evidence="2" key="1">
    <citation type="submission" date="2010-09" db="EMBL/GenBank/DDBJ databases">
        <title>Evidence of multiple events of horizontal transmission of mobile genetic elements between Bombyx and Maculinea.</title>
        <authorList>
            <person name="Novikova O.S."/>
            <person name="Sormacheva I.D."/>
            <person name="Smyshlyaev G.A."/>
            <person name="Mayorov V.I."/>
            <person name="Blinov A.G."/>
        </authorList>
    </citation>
    <scope>NUCLEOTIDE SEQUENCE</scope>
    <source>
        <strain evidence="2">CoeGly.1</strain>
    </source>
</reference>
<name>F2WZN8_9NEOP</name>
<evidence type="ECO:0000313" key="2">
    <source>
        <dbReference type="EMBL" id="ADZ95863.1"/>
    </source>
</evidence>
<dbReference type="CDD" id="cd01650">
    <property type="entry name" value="RT_nLTR_like"/>
    <property type="match status" value="1"/>
</dbReference>
<protein>
    <submittedName>
        <fullName evidence="2">Reverse transcriptase</fullName>
    </submittedName>
</protein>
<dbReference type="InterPro" id="IPR000477">
    <property type="entry name" value="RT_dom"/>
</dbReference>